<evidence type="ECO:0000259" key="1">
    <source>
        <dbReference type="Pfam" id="PF01370"/>
    </source>
</evidence>
<evidence type="ECO:0000313" key="2">
    <source>
        <dbReference type="EMBL" id="MBB3052608.1"/>
    </source>
</evidence>
<dbReference type="SUPFAM" id="SSF51735">
    <property type="entry name" value="NAD(P)-binding Rossmann-fold domains"/>
    <property type="match status" value="1"/>
</dbReference>
<dbReference type="InterPro" id="IPR036291">
    <property type="entry name" value="NAD(P)-bd_dom_sf"/>
</dbReference>
<name>A0A839S4D2_9PSEU</name>
<comment type="caution">
    <text evidence="2">The sequence shown here is derived from an EMBL/GenBank/DDBJ whole genome shotgun (WGS) entry which is preliminary data.</text>
</comment>
<sequence>MPQLLAAGHSVVGLTRCAHGATQLAAAGAEAVRTDVLDGEGLLRALAGRRADAVIHQATAIEGVPLRHRDLHATDRLRDRGTTNLLRAAELVGAHRFLTQSFFLGYGYRDHGDASITEDTAFAEPTGHRAFDRHMDSMRSNEHQALNTAGIDGIALRYGMFYGPEPATRRLATLVARRRLPVPHPSGTTSLIHIHDAASATVAALERGHAGEAYNIVDDQPVDFGAYVAAIADHVHAPAPPTIPGWLLTPVPYMHALMVATRISLSNAKAKRELDWTPHYPSYRDGLGALRFDDSERR</sequence>
<evidence type="ECO:0000313" key="3">
    <source>
        <dbReference type="Proteomes" id="UP000550714"/>
    </source>
</evidence>
<dbReference type="EMBL" id="JACHWU010000004">
    <property type="protein sequence ID" value="MBB3052608.1"/>
    <property type="molecule type" value="Genomic_DNA"/>
</dbReference>
<dbReference type="PANTHER" id="PTHR48079">
    <property type="entry name" value="PROTEIN YEEZ"/>
    <property type="match status" value="1"/>
</dbReference>
<dbReference type="InterPro" id="IPR001509">
    <property type="entry name" value="Epimerase_deHydtase"/>
</dbReference>
<dbReference type="AlphaFoldDB" id="A0A839S4D2"/>
<organism evidence="2 3">
    <name type="scientific">Prauserella isguenensis</name>
    <dbReference type="NCBI Taxonomy" id="1470180"/>
    <lineage>
        <taxon>Bacteria</taxon>
        <taxon>Bacillati</taxon>
        <taxon>Actinomycetota</taxon>
        <taxon>Actinomycetes</taxon>
        <taxon>Pseudonocardiales</taxon>
        <taxon>Pseudonocardiaceae</taxon>
        <taxon>Prauserella</taxon>
    </lineage>
</organism>
<protein>
    <submittedName>
        <fullName evidence="2">Nucleoside-diphosphate-sugar epimerase</fullName>
    </submittedName>
</protein>
<gene>
    <name evidence="2" type="ORF">FHS23_003642</name>
</gene>
<reference evidence="2 3" key="1">
    <citation type="submission" date="2020-08" db="EMBL/GenBank/DDBJ databases">
        <title>Genomic Encyclopedia of Type Strains, Phase III (KMG-III): the genomes of soil and plant-associated and newly described type strains.</title>
        <authorList>
            <person name="Whitman W."/>
        </authorList>
    </citation>
    <scope>NUCLEOTIDE SEQUENCE [LARGE SCALE GENOMIC DNA]</scope>
    <source>
        <strain evidence="2 3">CECT 8577</strain>
    </source>
</reference>
<dbReference type="Pfam" id="PF01370">
    <property type="entry name" value="Epimerase"/>
    <property type="match status" value="1"/>
</dbReference>
<feature type="domain" description="NAD-dependent epimerase/dehydratase" evidence="1">
    <location>
        <begin position="3"/>
        <end position="216"/>
    </location>
</feature>
<accession>A0A839S4D2</accession>
<dbReference type="InterPro" id="IPR051783">
    <property type="entry name" value="NAD(P)-dependent_oxidoreduct"/>
</dbReference>
<dbReference type="PANTHER" id="PTHR48079:SF6">
    <property type="entry name" value="NAD(P)-BINDING DOMAIN-CONTAINING PROTEIN-RELATED"/>
    <property type="match status" value="1"/>
</dbReference>
<dbReference type="GO" id="GO:0005737">
    <property type="term" value="C:cytoplasm"/>
    <property type="evidence" value="ECO:0007669"/>
    <property type="project" value="TreeGrafter"/>
</dbReference>
<keyword evidence="3" id="KW-1185">Reference proteome</keyword>
<dbReference type="Gene3D" id="3.40.50.720">
    <property type="entry name" value="NAD(P)-binding Rossmann-like Domain"/>
    <property type="match status" value="1"/>
</dbReference>
<dbReference type="Proteomes" id="UP000550714">
    <property type="component" value="Unassembled WGS sequence"/>
</dbReference>
<proteinExistence type="predicted"/>
<dbReference type="GO" id="GO:0004029">
    <property type="term" value="F:aldehyde dehydrogenase (NAD+) activity"/>
    <property type="evidence" value="ECO:0007669"/>
    <property type="project" value="TreeGrafter"/>
</dbReference>